<gene>
    <name evidence="1" type="primary">ORF-E</name>
</gene>
<organism evidence="1">
    <name type="scientific">Apicomplexa sp. WK-2018_Corallicola</name>
    <dbReference type="NCBI Taxonomy" id="2304055"/>
    <lineage>
        <taxon>Eukaryota</taxon>
        <taxon>Sar</taxon>
        <taxon>Alveolata</taxon>
        <taxon>Apicomplexa</taxon>
    </lineage>
</organism>
<protein>
    <submittedName>
        <fullName evidence="1">ORF-E</fullName>
    </submittedName>
</protein>
<sequence length="108" mass="12683">MKLFKLKPYKNNFKRSSISFPEYSLKTFNVNTSAAPKLKRGTRNIISFNKFKVDEKTLKLQQIKAEVIKLKKKFNLITLTYKDITTKQSKKGVFKIYLNSPLITQINY</sequence>
<reference evidence="1" key="1">
    <citation type="submission" date="2018-05" db="EMBL/GenBank/DDBJ databases">
        <title>A widespread coral-associated apicomplexan with an unusual plastid.</title>
        <authorList>
            <person name="Kwong W.K."/>
            <person name="Keeling P.J."/>
        </authorList>
    </citation>
    <scope>NUCLEOTIDE SEQUENCE</scope>
</reference>
<evidence type="ECO:0000313" key="1">
    <source>
        <dbReference type="EMBL" id="AXP85368.1"/>
    </source>
</evidence>
<accession>A0A346KN77</accession>
<proteinExistence type="predicted"/>
<dbReference type="EMBL" id="MH304845">
    <property type="protein sequence ID" value="AXP85368.1"/>
    <property type="molecule type" value="Genomic_DNA"/>
</dbReference>
<name>A0A346KN77_9APIC</name>
<dbReference type="AlphaFoldDB" id="A0A346KN77"/>